<dbReference type="PANTHER" id="PTHR43539">
    <property type="entry name" value="FLAVIN-BINDING MONOOXYGENASE-LIKE PROTEIN (AFU_ORTHOLOGUE AFUA_4G09220)"/>
    <property type="match status" value="1"/>
</dbReference>
<evidence type="ECO:0000313" key="3">
    <source>
        <dbReference type="Proteomes" id="UP001147700"/>
    </source>
</evidence>
<dbReference type="Gene3D" id="3.50.50.60">
    <property type="entry name" value="FAD/NAD(P)-binding domain"/>
    <property type="match status" value="2"/>
</dbReference>
<sequence>MSEVVVIGAGPYGLATAKALRDRGISATVYGKPMGFWRDHMPDGMLLRSGPDWHMDPAGELTFRAFCPDPPDPIPVGLFLDYAQWFQDQAGIEPIAEEITELPDGIVVAAPGVAYFQHRPEWATDEVHTCDYVDFGDAAGAEYLIVGGRQSAYETAALLLEHSAARVDVVHRHPQPRFAPTSWDFVNEHVQATLDVPGYWRRLPATEQAAIARRFWEVGRLTLEPWLAPRIQAVHVHAEADVVALNGEVRLSDDTRLRPDRIVLATGYQADLARVPYLPPLATPGLDEHMQSVARPGLYLPGFTATADFGPFFGFVRGAPAAATLVARHISSNG</sequence>
<evidence type="ECO:0000256" key="1">
    <source>
        <dbReference type="ARBA" id="ARBA00023002"/>
    </source>
</evidence>
<keyword evidence="3" id="KW-1185">Reference proteome</keyword>
<dbReference type="InterPro" id="IPR036188">
    <property type="entry name" value="FAD/NAD-bd_sf"/>
</dbReference>
<dbReference type="EMBL" id="JAPCID010000023">
    <property type="protein sequence ID" value="MDA0139290.1"/>
    <property type="molecule type" value="Genomic_DNA"/>
</dbReference>
<protein>
    <submittedName>
        <fullName evidence="2">Uncharacterized protein</fullName>
    </submittedName>
</protein>
<gene>
    <name evidence="2" type="ORF">OJ962_17440</name>
</gene>
<dbReference type="InterPro" id="IPR050982">
    <property type="entry name" value="Auxin_biosynth/cation_transpt"/>
</dbReference>
<organism evidence="2 3">
    <name type="scientific">Solirubrobacter deserti</name>
    <dbReference type="NCBI Taxonomy" id="2282478"/>
    <lineage>
        <taxon>Bacteria</taxon>
        <taxon>Bacillati</taxon>
        <taxon>Actinomycetota</taxon>
        <taxon>Thermoleophilia</taxon>
        <taxon>Solirubrobacterales</taxon>
        <taxon>Solirubrobacteraceae</taxon>
        <taxon>Solirubrobacter</taxon>
    </lineage>
</organism>
<dbReference type="PANTHER" id="PTHR43539:SF78">
    <property type="entry name" value="FLAVIN-CONTAINING MONOOXYGENASE"/>
    <property type="match status" value="1"/>
</dbReference>
<accession>A0ABT4RL54</accession>
<comment type="caution">
    <text evidence="2">The sequence shown here is derived from an EMBL/GenBank/DDBJ whole genome shotgun (WGS) entry which is preliminary data.</text>
</comment>
<evidence type="ECO:0000313" key="2">
    <source>
        <dbReference type="EMBL" id="MDA0139290.1"/>
    </source>
</evidence>
<dbReference type="SUPFAM" id="SSF51905">
    <property type="entry name" value="FAD/NAD(P)-binding domain"/>
    <property type="match status" value="1"/>
</dbReference>
<proteinExistence type="predicted"/>
<dbReference type="PRINTS" id="PR00419">
    <property type="entry name" value="ADXRDTASE"/>
</dbReference>
<reference evidence="2" key="1">
    <citation type="submission" date="2022-10" db="EMBL/GenBank/DDBJ databases">
        <title>The WGS of Solirubrobacter sp. CPCC 204708.</title>
        <authorList>
            <person name="Jiang Z."/>
        </authorList>
    </citation>
    <scope>NUCLEOTIDE SEQUENCE</scope>
    <source>
        <strain evidence="2">CPCC 204708</strain>
    </source>
</reference>
<dbReference type="Proteomes" id="UP001147700">
    <property type="component" value="Unassembled WGS sequence"/>
</dbReference>
<keyword evidence="1" id="KW-0560">Oxidoreductase</keyword>
<dbReference type="RefSeq" id="WP_202956594.1">
    <property type="nucleotide sequence ID" value="NZ_JAPCID010000023.1"/>
</dbReference>
<name>A0ABT4RL54_9ACTN</name>